<evidence type="ECO:0000313" key="2">
    <source>
        <dbReference type="EMBL" id="KAJ8891684.1"/>
    </source>
</evidence>
<name>A0ABQ9I609_9NEOP</name>
<evidence type="ECO:0000313" key="3">
    <source>
        <dbReference type="Proteomes" id="UP001159363"/>
    </source>
</evidence>
<accession>A0ABQ9I609</accession>
<keyword evidence="3" id="KW-1185">Reference proteome</keyword>
<gene>
    <name evidence="2" type="ORF">PR048_004213</name>
</gene>
<reference evidence="2 3" key="1">
    <citation type="submission" date="2023-02" db="EMBL/GenBank/DDBJ databases">
        <title>LHISI_Scaffold_Assembly.</title>
        <authorList>
            <person name="Stuart O.P."/>
            <person name="Cleave R."/>
            <person name="Magrath M.J.L."/>
            <person name="Mikheyev A.S."/>
        </authorList>
    </citation>
    <scope>NUCLEOTIDE SEQUENCE [LARGE SCALE GENOMIC DNA]</scope>
    <source>
        <strain evidence="2">Daus_M_001</strain>
        <tissue evidence="2">Leg muscle</tissue>
    </source>
</reference>
<feature type="region of interest" description="Disordered" evidence="1">
    <location>
        <begin position="78"/>
        <end position="111"/>
    </location>
</feature>
<evidence type="ECO:0000256" key="1">
    <source>
        <dbReference type="SAM" id="MobiDB-lite"/>
    </source>
</evidence>
<proteinExistence type="predicted"/>
<sequence>MPYPQSTLAANIFNKPLRSHTPDTKTHPSIEWSDTLQTQMVKSRPGIQAKGNPPKQKSSWPHRFCALRKATWPILYSGHAPNARRGKQEIPKKTRRPAASSSPIPTCENHGVIPPGFEPGPPWWEANPPTSSIIQPNSYMRKSWSDSARIRTRSAVVGGECSSCCGTAARALSTHHVYLYLLYLEPQDDGPDKTQYQARVPIHYVFCTNALQSNLEKKGDSPLMNFLKITKIFGEYHKPFVEKIQTKPPLPF</sequence>
<dbReference type="Proteomes" id="UP001159363">
    <property type="component" value="Chromosome 2"/>
</dbReference>
<dbReference type="EMBL" id="JARBHB010000002">
    <property type="protein sequence ID" value="KAJ8891684.1"/>
    <property type="molecule type" value="Genomic_DNA"/>
</dbReference>
<protein>
    <submittedName>
        <fullName evidence="2">Uncharacterized protein</fullName>
    </submittedName>
</protein>
<comment type="caution">
    <text evidence="2">The sequence shown here is derived from an EMBL/GenBank/DDBJ whole genome shotgun (WGS) entry which is preliminary data.</text>
</comment>
<organism evidence="2 3">
    <name type="scientific">Dryococelus australis</name>
    <dbReference type="NCBI Taxonomy" id="614101"/>
    <lineage>
        <taxon>Eukaryota</taxon>
        <taxon>Metazoa</taxon>
        <taxon>Ecdysozoa</taxon>
        <taxon>Arthropoda</taxon>
        <taxon>Hexapoda</taxon>
        <taxon>Insecta</taxon>
        <taxon>Pterygota</taxon>
        <taxon>Neoptera</taxon>
        <taxon>Polyneoptera</taxon>
        <taxon>Phasmatodea</taxon>
        <taxon>Verophasmatodea</taxon>
        <taxon>Anareolatae</taxon>
        <taxon>Phasmatidae</taxon>
        <taxon>Eurycanthinae</taxon>
        <taxon>Dryococelus</taxon>
    </lineage>
</organism>